<sequence>VVADLVTTACSGDRRAAARLLTLVERGGEPADAVAEATHPLAAGAQVVGITGAPGSGKSTLTDGLAASLAGAGRRPAVLAVDPSSPLTGGAILGDRVRMEAAATAGAFIRSMATRGHAGGLALAVPGMIRVLDACGFDPVLVETVGVGQVEVDVASAADTVVVVVTAGWGDAVQANKAGLLEIADLFVVNKADRPGAHEARRDLELMLDLSEVTGQAVDRPAVMLTTATEGTGIDDLWSAIQAHHARLVTEGRLVGRRTRRHRAEVRSRLEHLLTEAVEDRIADLPALPDGVPGTVARRLAAELLGE</sequence>
<feature type="domain" description="AAA+ ATPase" evidence="6">
    <location>
        <begin position="44"/>
        <end position="269"/>
    </location>
</feature>
<dbReference type="InterPro" id="IPR027417">
    <property type="entry name" value="P-loop_NTPase"/>
</dbReference>
<dbReference type="AlphaFoldDB" id="A0A381RI80"/>
<accession>A0A381RI80</accession>
<evidence type="ECO:0000259" key="6">
    <source>
        <dbReference type="SMART" id="SM00382"/>
    </source>
</evidence>
<keyword evidence="3" id="KW-0378">Hydrolase</keyword>
<feature type="non-terminal residue" evidence="7">
    <location>
        <position position="1"/>
    </location>
</feature>
<dbReference type="GO" id="GO:0005525">
    <property type="term" value="F:GTP binding"/>
    <property type="evidence" value="ECO:0007669"/>
    <property type="project" value="UniProtKB-KW"/>
</dbReference>
<organism evidence="7">
    <name type="scientific">marine metagenome</name>
    <dbReference type="NCBI Taxonomy" id="408172"/>
    <lineage>
        <taxon>unclassified sequences</taxon>
        <taxon>metagenomes</taxon>
        <taxon>ecological metagenomes</taxon>
    </lineage>
</organism>
<dbReference type="EMBL" id="UINC01001981">
    <property type="protein sequence ID" value="SUZ91522.1"/>
    <property type="molecule type" value="Genomic_DNA"/>
</dbReference>
<dbReference type="Gene3D" id="3.40.50.300">
    <property type="entry name" value="P-loop containing nucleotide triphosphate hydrolases"/>
    <property type="match status" value="1"/>
</dbReference>
<evidence type="ECO:0000256" key="1">
    <source>
        <dbReference type="ARBA" id="ARBA00009625"/>
    </source>
</evidence>
<dbReference type="PANTHER" id="PTHR43087:SF1">
    <property type="entry name" value="LAO_AO TRANSPORT SYSTEM ATPASE"/>
    <property type="match status" value="1"/>
</dbReference>
<dbReference type="NCBIfam" id="TIGR00750">
    <property type="entry name" value="lao"/>
    <property type="match status" value="1"/>
</dbReference>
<dbReference type="InterPro" id="IPR003593">
    <property type="entry name" value="AAA+_ATPase"/>
</dbReference>
<dbReference type="PANTHER" id="PTHR43087">
    <property type="entry name" value="LYSINE/ARGININE/ORNITHINE TRANSPORT SYSTEM KINASE"/>
    <property type="match status" value="1"/>
</dbReference>
<dbReference type="SUPFAM" id="SSF52540">
    <property type="entry name" value="P-loop containing nucleoside triphosphate hydrolases"/>
    <property type="match status" value="1"/>
</dbReference>
<dbReference type="SMART" id="SM00382">
    <property type="entry name" value="AAA"/>
    <property type="match status" value="1"/>
</dbReference>
<evidence type="ECO:0000256" key="2">
    <source>
        <dbReference type="ARBA" id="ARBA00022741"/>
    </source>
</evidence>
<gene>
    <name evidence="7" type="ORF">METZ01_LOCUS44376</name>
</gene>
<name>A0A381RI80_9ZZZZ</name>
<comment type="similarity">
    <text evidence="1">Belongs to the SIMIBI class G3E GTPase family. ArgK/MeaB subfamily.</text>
</comment>
<keyword evidence="5" id="KW-0143">Chaperone</keyword>
<proteinExistence type="inferred from homology"/>
<evidence type="ECO:0000256" key="5">
    <source>
        <dbReference type="ARBA" id="ARBA00023186"/>
    </source>
</evidence>
<dbReference type="InterPro" id="IPR005129">
    <property type="entry name" value="GTPase_ArgK"/>
</dbReference>
<protein>
    <recommendedName>
        <fullName evidence="6">AAA+ ATPase domain-containing protein</fullName>
    </recommendedName>
</protein>
<dbReference type="InterPro" id="IPR052040">
    <property type="entry name" value="GTPase/Isobutyryl-CoA_mutase"/>
</dbReference>
<reference evidence="7" key="1">
    <citation type="submission" date="2018-05" db="EMBL/GenBank/DDBJ databases">
        <authorList>
            <person name="Lanie J.A."/>
            <person name="Ng W.-L."/>
            <person name="Kazmierczak K.M."/>
            <person name="Andrzejewski T.M."/>
            <person name="Davidsen T.M."/>
            <person name="Wayne K.J."/>
            <person name="Tettelin H."/>
            <person name="Glass J.I."/>
            <person name="Rusch D."/>
            <person name="Podicherti R."/>
            <person name="Tsui H.-C.T."/>
            <person name="Winkler M.E."/>
        </authorList>
    </citation>
    <scope>NUCLEOTIDE SEQUENCE</scope>
</reference>
<keyword evidence="2" id="KW-0547">Nucleotide-binding</keyword>
<dbReference type="Pfam" id="PF03308">
    <property type="entry name" value="MeaB"/>
    <property type="match status" value="1"/>
</dbReference>
<evidence type="ECO:0000313" key="7">
    <source>
        <dbReference type="EMBL" id="SUZ91522.1"/>
    </source>
</evidence>
<keyword evidence="4" id="KW-0342">GTP-binding</keyword>
<evidence type="ECO:0000256" key="3">
    <source>
        <dbReference type="ARBA" id="ARBA00022801"/>
    </source>
</evidence>
<dbReference type="GO" id="GO:0003924">
    <property type="term" value="F:GTPase activity"/>
    <property type="evidence" value="ECO:0007669"/>
    <property type="project" value="InterPro"/>
</dbReference>
<evidence type="ECO:0000256" key="4">
    <source>
        <dbReference type="ARBA" id="ARBA00023134"/>
    </source>
</evidence>